<gene>
    <name evidence="2" type="ORF">AUP43_02035</name>
</gene>
<organism evidence="2 3">
    <name type="scientific">Oceanibaculum pacificum</name>
    <dbReference type="NCBI Taxonomy" id="580166"/>
    <lineage>
        <taxon>Bacteria</taxon>
        <taxon>Pseudomonadati</taxon>
        <taxon>Pseudomonadota</taxon>
        <taxon>Alphaproteobacteria</taxon>
        <taxon>Rhodospirillales</taxon>
        <taxon>Oceanibaculaceae</taxon>
        <taxon>Oceanibaculum</taxon>
    </lineage>
</organism>
<name>A0A154W1D3_9PROT</name>
<accession>A0A154W1D3</accession>
<reference evidence="2 3" key="1">
    <citation type="submission" date="2015-12" db="EMBL/GenBank/DDBJ databases">
        <title>Genome sequence of Oceanibaculum pacificum MCCC 1A02656.</title>
        <authorList>
            <person name="Lu L."/>
            <person name="Lai Q."/>
            <person name="Shao Z."/>
            <person name="Qian P."/>
        </authorList>
    </citation>
    <scope>NUCLEOTIDE SEQUENCE [LARGE SCALE GENOMIC DNA]</scope>
    <source>
        <strain evidence="2 3">MCCC 1A02656</strain>
    </source>
</reference>
<keyword evidence="3" id="KW-1185">Reference proteome</keyword>
<feature type="region of interest" description="Disordered" evidence="1">
    <location>
        <begin position="1"/>
        <end position="49"/>
    </location>
</feature>
<evidence type="ECO:0000313" key="2">
    <source>
        <dbReference type="EMBL" id="KZD07328.1"/>
    </source>
</evidence>
<dbReference type="EMBL" id="LPXN01000116">
    <property type="protein sequence ID" value="KZD07328.1"/>
    <property type="molecule type" value="Genomic_DNA"/>
</dbReference>
<protein>
    <submittedName>
        <fullName evidence="2">Uncharacterized protein</fullName>
    </submittedName>
</protein>
<dbReference type="STRING" id="580166.AUP43_02035"/>
<dbReference type="AlphaFoldDB" id="A0A154W1D3"/>
<feature type="compositionally biased region" description="Basic and acidic residues" evidence="1">
    <location>
        <begin position="16"/>
        <end position="25"/>
    </location>
</feature>
<proteinExistence type="predicted"/>
<evidence type="ECO:0000256" key="1">
    <source>
        <dbReference type="SAM" id="MobiDB-lite"/>
    </source>
</evidence>
<dbReference type="Proteomes" id="UP000076400">
    <property type="component" value="Unassembled WGS sequence"/>
</dbReference>
<feature type="region of interest" description="Disordered" evidence="1">
    <location>
        <begin position="74"/>
        <end position="93"/>
    </location>
</feature>
<evidence type="ECO:0000313" key="3">
    <source>
        <dbReference type="Proteomes" id="UP000076400"/>
    </source>
</evidence>
<feature type="compositionally biased region" description="Basic and acidic residues" evidence="1">
    <location>
        <begin position="81"/>
        <end position="93"/>
    </location>
</feature>
<sequence length="93" mass="9883">MTSLAVETRPLPLREWPAKETDKGGGDPATVNGAVATSNWSTDASRKASMRPDPVDLAAFESFPASDPPAWLGITAGTPIRHAENVPTERRGQ</sequence>
<comment type="caution">
    <text evidence="2">The sequence shown here is derived from an EMBL/GenBank/DDBJ whole genome shotgun (WGS) entry which is preliminary data.</text>
</comment>